<dbReference type="Pfam" id="PF00501">
    <property type="entry name" value="AMP-binding"/>
    <property type="match status" value="1"/>
</dbReference>
<keyword evidence="3" id="KW-0436">Ligase</keyword>
<evidence type="ECO:0000313" key="3">
    <source>
        <dbReference type="EMBL" id="NJB90103.1"/>
    </source>
</evidence>
<feature type="domain" description="AMP-dependent synthetase/ligase" evidence="1">
    <location>
        <begin position="7"/>
        <end position="357"/>
    </location>
</feature>
<dbReference type="SUPFAM" id="SSF56801">
    <property type="entry name" value="Acetyl-CoA synthetase-like"/>
    <property type="match status" value="1"/>
</dbReference>
<sequence length="510" mass="55523">MNPQVVAQSAPDRAATIMAATGETMTYSELDSLARRFAGLLRRLGFGPGDHLAMMIDNEIMYHPVAWGAWYAGLYFTPVSTRLTASEVAYLVEDSGSRIVIASPAHEGLIAEIKPGLPQVAHWILTGTGAGGTSSLRTLIETEAELAVGPTDAVGADMLYSSGTTGRPKGIKPRGGAKRDEPNPLASLLTQLYGFDAATRYLTPAPLYHGSPTKYSMAVHRAGGTNIIMEGFDAEGALAAIDRFGVTHSQWVPTMLHRMVRLPDETKARYDLSSHRVAIHAAAPCPPELKQQMIDWWGPIVWEFYAGSEAVGYTSIDSAEALARPGSVGRSVFGDLHILDGDGKALPAREIGHIYFANGPAMEYHKDPAKTARAYNERGWVTLGDMGWLDEEGYLYLADRKDFMIITGGVNVYPAEIEQLLVMHPEVDDAAVFGIPNEDFGQEVKAVIQPRVWPDDGAAFQDEIIAYCRAHLSRIKVPRSVDLSPELPRQPNGKLYKTALRAAYLKESQS</sequence>
<dbReference type="GO" id="GO:0016405">
    <property type="term" value="F:CoA-ligase activity"/>
    <property type="evidence" value="ECO:0007669"/>
    <property type="project" value="TreeGrafter"/>
</dbReference>
<dbReference type="InterPro" id="IPR025110">
    <property type="entry name" value="AMP-bd_C"/>
</dbReference>
<evidence type="ECO:0000313" key="4">
    <source>
        <dbReference type="Proteomes" id="UP000535078"/>
    </source>
</evidence>
<dbReference type="AlphaFoldDB" id="A0A7X5XSH3"/>
<evidence type="ECO:0000259" key="1">
    <source>
        <dbReference type="Pfam" id="PF00501"/>
    </source>
</evidence>
<accession>A0A7X5XSH3</accession>
<dbReference type="Pfam" id="PF13193">
    <property type="entry name" value="AMP-binding_C"/>
    <property type="match status" value="1"/>
</dbReference>
<evidence type="ECO:0000259" key="2">
    <source>
        <dbReference type="Pfam" id="PF13193"/>
    </source>
</evidence>
<feature type="domain" description="AMP-binding enzyme C-terminal" evidence="2">
    <location>
        <begin position="416"/>
        <end position="494"/>
    </location>
</feature>
<name>A0A7X5XSH3_9SPHN</name>
<gene>
    <name evidence="3" type="ORF">GGR90_002297</name>
</gene>
<protein>
    <submittedName>
        <fullName evidence="3">Acyl-CoA synthetase (AMP-forming)/AMP-acid ligase II</fullName>
    </submittedName>
</protein>
<comment type="caution">
    <text evidence="3">The sequence shown here is derived from an EMBL/GenBank/DDBJ whole genome shotgun (WGS) entry which is preliminary data.</text>
</comment>
<dbReference type="PANTHER" id="PTHR24096:SF323">
    <property type="entry name" value="BLR3536 PROTEIN"/>
    <property type="match status" value="1"/>
</dbReference>
<proteinExistence type="predicted"/>
<dbReference type="InterPro" id="IPR000873">
    <property type="entry name" value="AMP-dep_synth/lig_dom"/>
</dbReference>
<dbReference type="PANTHER" id="PTHR24096">
    <property type="entry name" value="LONG-CHAIN-FATTY-ACID--COA LIGASE"/>
    <property type="match status" value="1"/>
</dbReference>
<dbReference type="RefSeq" id="WP_167921584.1">
    <property type="nucleotide sequence ID" value="NZ_JAATIT010000003.1"/>
</dbReference>
<keyword evidence="4" id="KW-1185">Reference proteome</keyword>
<dbReference type="Proteomes" id="UP000535078">
    <property type="component" value="Unassembled WGS sequence"/>
</dbReference>
<dbReference type="InterPro" id="IPR045851">
    <property type="entry name" value="AMP-bd_C_sf"/>
</dbReference>
<dbReference type="Gene3D" id="3.30.300.30">
    <property type="match status" value="1"/>
</dbReference>
<dbReference type="PROSITE" id="PS00455">
    <property type="entry name" value="AMP_BINDING"/>
    <property type="match status" value="1"/>
</dbReference>
<dbReference type="EMBL" id="JAATIT010000003">
    <property type="protein sequence ID" value="NJB90103.1"/>
    <property type="molecule type" value="Genomic_DNA"/>
</dbReference>
<dbReference type="InterPro" id="IPR042099">
    <property type="entry name" value="ANL_N_sf"/>
</dbReference>
<dbReference type="Gene3D" id="3.40.50.12780">
    <property type="entry name" value="N-terminal domain of ligase-like"/>
    <property type="match status" value="1"/>
</dbReference>
<organism evidence="3 4">
    <name type="scientific">Sphingopyxis italica</name>
    <dbReference type="NCBI Taxonomy" id="1129133"/>
    <lineage>
        <taxon>Bacteria</taxon>
        <taxon>Pseudomonadati</taxon>
        <taxon>Pseudomonadota</taxon>
        <taxon>Alphaproteobacteria</taxon>
        <taxon>Sphingomonadales</taxon>
        <taxon>Sphingomonadaceae</taxon>
        <taxon>Sphingopyxis</taxon>
    </lineage>
</organism>
<reference evidence="3 4" key="1">
    <citation type="submission" date="2020-03" db="EMBL/GenBank/DDBJ databases">
        <title>Genomic Encyclopedia of Type Strains, Phase IV (KMG-IV): sequencing the most valuable type-strain genomes for metagenomic binning, comparative biology and taxonomic classification.</title>
        <authorList>
            <person name="Goeker M."/>
        </authorList>
    </citation>
    <scope>NUCLEOTIDE SEQUENCE [LARGE SCALE GENOMIC DNA]</scope>
    <source>
        <strain evidence="3 4">DSM 25229</strain>
    </source>
</reference>
<dbReference type="InterPro" id="IPR020845">
    <property type="entry name" value="AMP-binding_CS"/>
</dbReference>